<dbReference type="Pfam" id="PF21006">
    <property type="entry name" value="NHase_beta_N"/>
    <property type="match status" value="1"/>
</dbReference>
<dbReference type="STRING" id="1287727.SAMN05443999_10188"/>
<accession>A0A1H7FMZ6</accession>
<dbReference type="RefSeq" id="WP_281248243.1">
    <property type="nucleotide sequence ID" value="NZ_FOAG01000001.1"/>
</dbReference>
<sequence>MSDWNGRRWHDMGGQAAGPVPMEGHDFALWEKRVDALMVVCGKKGLFTVDGLRRALEDMGEDAFERYSYYERWIAAVNQNLIEAGVYSLEELATRMNEIAARGPTYAEAQRNG</sequence>
<dbReference type="AlphaFoldDB" id="A0A1H7FMZ6"/>
<dbReference type="InterPro" id="IPR049054">
    <property type="entry name" value="CN_hydtase_beta-like_N"/>
</dbReference>
<evidence type="ECO:0000313" key="4">
    <source>
        <dbReference type="Proteomes" id="UP000199582"/>
    </source>
</evidence>
<dbReference type="Gene3D" id="1.10.472.20">
    <property type="entry name" value="Nitrile hydratase, beta subunit"/>
    <property type="match status" value="1"/>
</dbReference>
<organism evidence="3 4">
    <name type="scientific">Roseovarius azorensis</name>
    <dbReference type="NCBI Taxonomy" id="1287727"/>
    <lineage>
        <taxon>Bacteria</taxon>
        <taxon>Pseudomonadati</taxon>
        <taxon>Pseudomonadota</taxon>
        <taxon>Alphaproteobacteria</taxon>
        <taxon>Rhodobacterales</taxon>
        <taxon>Roseobacteraceae</taxon>
        <taxon>Roseovarius</taxon>
    </lineage>
</organism>
<proteinExistence type="predicted"/>
<dbReference type="SUPFAM" id="SSF50090">
    <property type="entry name" value="Electron transport accessory proteins"/>
    <property type="match status" value="1"/>
</dbReference>
<dbReference type="InterPro" id="IPR008990">
    <property type="entry name" value="Elect_transpt_acc-like_dom_sf"/>
</dbReference>
<protein>
    <submittedName>
        <fullName evidence="3">Nitrile hydratase beta subunit</fullName>
    </submittedName>
</protein>
<dbReference type="Proteomes" id="UP000199582">
    <property type="component" value="Unassembled WGS sequence"/>
</dbReference>
<evidence type="ECO:0000256" key="1">
    <source>
        <dbReference type="SAM" id="MobiDB-lite"/>
    </source>
</evidence>
<feature type="compositionally biased region" description="Basic and acidic residues" evidence="1">
    <location>
        <begin position="1"/>
        <end position="11"/>
    </location>
</feature>
<gene>
    <name evidence="3" type="ORF">SAMN05443999_10188</name>
</gene>
<evidence type="ECO:0000259" key="2">
    <source>
        <dbReference type="Pfam" id="PF21006"/>
    </source>
</evidence>
<name>A0A1H7FMZ6_9RHOB</name>
<keyword evidence="4" id="KW-1185">Reference proteome</keyword>
<dbReference type="EMBL" id="FOAG01000001">
    <property type="protein sequence ID" value="SEK25822.1"/>
    <property type="molecule type" value="Genomic_DNA"/>
</dbReference>
<feature type="domain" description="Nitrile hydratase beta subunit-like N-terminal" evidence="2">
    <location>
        <begin position="9"/>
        <end position="103"/>
    </location>
</feature>
<dbReference type="InterPro" id="IPR042262">
    <property type="entry name" value="CN_hydtase_beta_C"/>
</dbReference>
<evidence type="ECO:0000313" key="3">
    <source>
        <dbReference type="EMBL" id="SEK25822.1"/>
    </source>
</evidence>
<reference evidence="3 4" key="1">
    <citation type="submission" date="2016-10" db="EMBL/GenBank/DDBJ databases">
        <authorList>
            <person name="de Groot N.N."/>
        </authorList>
    </citation>
    <scope>NUCLEOTIDE SEQUENCE [LARGE SCALE GENOMIC DNA]</scope>
    <source>
        <strain evidence="3 4">DSM 100674</strain>
    </source>
</reference>
<feature type="region of interest" description="Disordered" evidence="1">
    <location>
        <begin position="1"/>
        <end position="20"/>
    </location>
</feature>